<accession>A0A662Z9U3</accession>
<dbReference type="GO" id="GO:0008803">
    <property type="term" value="F:bis(5'-nucleosyl)-tetraphosphatase (symmetrical) activity"/>
    <property type="evidence" value="ECO:0007669"/>
    <property type="project" value="TreeGrafter"/>
</dbReference>
<dbReference type="SUPFAM" id="SSF56300">
    <property type="entry name" value="Metallo-dependent phosphatases"/>
    <property type="match status" value="1"/>
</dbReference>
<dbReference type="GO" id="GO:0016791">
    <property type="term" value="F:phosphatase activity"/>
    <property type="evidence" value="ECO:0007669"/>
    <property type="project" value="TreeGrafter"/>
</dbReference>
<dbReference type="OrthoDB" id="5296354at2"/>
<feature type="domain" description="Calcineurin-like phosphoesterase" evidence="1">
    <location>
        <begin position="24"/>
        <end position="219"/>
    </location>
</feature>
<dbReference type="InterPro" id="IPR029052">
    <property type="entry name" value="Metallo-depent_PP-like"/>
</dbReference>
<reference evidence="2 3" key="1">
    <citation type="submission" date="2016-10" db="EMBL/GenBank/DDBJ databases">
        <authorList>
            <person name="Varghese N."/>
            <person name="Submissions S."/>
        </authorList>
    </citation>
    <scope>NUCLEOTIDE SEQUENCE [LARGE SCALE GENOMIC DNA]</scope>
    <source>
        <strain evidence="2 3">22B</strain>
    </source>
</reference>
<evidence type="ECO:0000259" key="1">
    <source>
        <dbReference type="Pfam" id="PF00149"/>
    </source>
</evidence>
<dbReference type="PANTHER" id="PTHR42850">
    <property type="entry name" value="METALLOPHOSPHOESTERASE"/>
    <property type="match status" value="1"/>
</dbReference>
<sequence length="296" mass="34334">MTKDIETFVTPYYEVKGFSPTEKLFVMTDLHGCSQAMSRLLKHYDGNSKVVFLGDAIDRGPDSYGVVKKLLELDALCILGNHEFMSLEALYPETVYYQNWVPLWHTVNGGDKTLDSFDKAITEGADYIENRNKIRFPKIYDDYIRRCQSHYLCGNILFTHSGIPLHEEVKFFEDPFDVENFDDTFLWWRPRGSAERYLYEPRIFNGQKVFSVSGHTPTNPGFVRQEYGIELDTGHVLKLALEIEPDSARTNCKYRLIGTLCYEVRLDESFEYGCTVERLVESYKRSIENQIICKAI</sequence>
<keyword evidence="3" id="KW-1185">Reference proteome</keyword>
<proteinExistence type="predicted"/>
<gene>
    <name evidence="2" type="ORF">SAMN04487865_101048</name>
</gene>
<dbReference type="RefSeq" id="WP_074839864.1">
    <property type="nucleotide sequence ID" value="NZ_CP047056.1"/>
</dbReference>
<protein>
    <submittedName>
        <fullName evidence="2">Calcineurin-like phosphoesterase</fullName>
    </submittedName>
</protein>
<dbReference type="GO" id="GO:0110154">
    <property type="term" value="P:RNA decapping"/>
    <property type="evidence" value="ECO:0007669"/>
    <property type="project" value="TreeGrafter"/>
</dbReference>
<name>A0A662Z9U3_9GAMM</name>
<dbReference type="EMBL" id="FOSF01000010">
    <property type="protein sequence ID" value="SFJ96692.1"/>
    <property type="molecule type" value="Genomic_DNA"/>
</dbReference>
<dbReference type="AlphaFoldDB" id="A0A662Z9U3"/>
<organism evidence="2 3">
    <name type="scientific">Succinivibrio dextrinosolvens</name>
    <dbReference type="NCBI Taxonomy" id="83771"/>
    <lineage>
        <taxon>Bacteria</taxon>
        <taxon>Pseudomonadati</taxon>
        <taxon>Pseudomonadota</taxon>
        <taxon>Gammaproteobacteria</taxon>
        <taxon>Aeromonadales</taxon>
        <taxon>Succinivibrionaceae</taxon>
        <taxon>Succinivibrio</taxon>
    </lineage>
</organism>
<evidence type="ECO:0000313" key="2">
    <source>
        <dbReference type="EMBL" id="SFJ96692.1"/>
    </source>
</evidence>
<dbReference type="PANTHER" id="PTHR42850:SF4">
    <property type="entry name" value="ZINC-DEPENDENT ENDOPOLYPHOSPHATASE"/>
    <property type="match status" value="1"/>
</dbReference>
<dbReference type="Proteomes" id="UP000243374">
    <property type="component" value="Unassembled WGS sequence"/>
</dbReference>
<dbReference type="Pfam" id="PF00149">
    <property type="entry name" value="Metallophos"/>
    <property type="match status" value="1"/>
</dbReference>
<dbReference type="Gene3D" id="3.60.21.10">
    <property type="match status" value="1"/>
</dbReference>
<dbReference type="InterPro" id="IPR050126">
    <property type="entry name" value="Ap4A_hydrolase"/>
</dbReference>
<dbReference type="GO" id="GO:0005737">
    <property type="term" value="C:cytoplasm"/>
    <property type="evidence" value="ECO:0007669"/>
    <property type="project" value="TreeGrafter"/>
</dbReference>
<dbReference type="InterPro" id="IPR004843">
    <property type="entry name" value="Calcineurin-like_PHP"/>
</dbReference>
<evidence type="ECO:0000313" key="3">
    <source>
        <dbReference type="Proteomes" id="UP000243374"/>
    </source>
</evidence>